<feature type="compositionally biased region" description="Low complexity" evidence="1">
    <location>
        <begin position="280"/>
        <end position="294"/>
    </location>
</feature>
<name>A0A9Q1QJ63_9CARY</name>
<dbReference type="EMBL" id="JAKOGI010000092">
    <property type="protein sequence ID" value="KAJ8444598.1"/>
    <property type="molecule type" value="Genomic_DNA"/>
</dbReference>
<comment type="caution">
    <text evidence="2">The sequence shown here is derived from an EMBL/GenBank/DDBJ whole genome shotgun (WGS) entry which is preliminary data.</text>
</comment>
<organism evidence="2 3">
    <name type="scientific">Carnegiea gigantea</name>
    <dbReference type="NCBI Taxonomy" id="171969"/>
    <lineage>
        <taxon>Eukaryota</taxon>
        <taxon>Viridiplantae</taxon>
        <taxon>Streptophyta</taxon>
        <taxon>Embryophyta</taxon>
        <taxon>Tracheophyta</taxon>
        <taxon>Spermatophyta</taxon>
        <taxon>Magnoliopsida</taxon>
        <taxon>eudicotyledons</taxon>
        <taxon>Gunneridae</taxon>
        <taxon>Pentapetalae</taxon>
        <taxon>Caryophyllales</taxon>
        <taxon>Cactineae</taxon>
        <taxon>Cactaceae</taxon>
        <taxon>Cactoideae</taxon>
        <taxon>Echinocereeae</taxon>
        <taxon>Carnegiea</taxon>
    </lineage>
</organism>
<accession>A0A9Q1QJ63</accession>
<evidence type="ECO:0000313" key="2">
    <source>
        <dbReference type="EMBL" id="KAJ8444598.1"/>
    </source>
</evidence>
<proteinExistence type="predicted"/>
<feature type="region of interest" description="Disordered" evidence="1">
    <location>
        <begin position="268"/>
        <end position="294"/>
    </location>
</feature>
<gene>
    <name evidence="2" type="ORF">Cgig2_023661</name>
</gene>
<keyword evidence="3" id="KW-1185">Reference proteome</keyword>
<reference evidence="2" key="1">
    <citation type="submission" date="2022-04" db="EMBL/GenBank/DDBJ databases">
        <title>Carnegiea gigantea Genome sequencing and assembly v2.</title>
        <authorList>
            <person name="Copetti D."/>
            <person name="Sanderson M.J."/>
            <person name="Burquez A."/>
            <person name="Wojciechowski M.F."/>
        </authorList>
    </citation>
    <scope>NUCLEOTIDE SEQUENCE</scope>
    <source>
        <strain evidence="2">SGP5-SGP5p</strain>
        <tissue evidence="2">Aerial part</tissue>
    </source>
</reference>
<evidence type="ECO:0000313" key="3">
    <source>
        <dbReference type="Proteomes" id="UP001153076"/>
    </source>
</evidence>
<evidence type="ECO:0000256" key="1">
    <source>
        <dbReference type="SAM" id="MobiDB-lite"/>
    </source>
</evidence>
<dbReference type="AlphaFoldDB" id="A0A9Q1QJ63"/>
<sequence>MAFPRSLSTREMVKYVAYHFKWDRCGIAFPPSPLSEDFRALCLNYELAVVEEAAGRFELPKLSQIIFYAMLLNEAERLGVLHGRTLRIMESVLPELRWSTFESWVWLNGDQIFAARLRAKTEKKKDSSRVRQEEEDSKAEREEEGSEAEKEEEGSAPGGWPPLRTTTGENHGIELNPPLFVMAFPPLRDTREMADFAACDFGLPEMVHATFYAMLLNNAARLGLVDGFIAASLKASLKGLQWLFFESWILRSKHNLLEVQLRPRPVPGGAQIPANDLEESSGANNSPLSSSDEE</sequence>
<dbReference type="Proteomes" id="UP001153076">
    <property type="component" value="Unassembled WGS sequence"/>
</dbReference>
<feature type="region of interest" description="Disordered" evidence="1">
    <location>
        <begin position="124"/>
        <end position="168"/>
    </location>
</feature>
<feature type="compositionally biased region" description="Acidic residues" evidence="1">
    <location>
        <begin position="133"/>
        <end position="154"/>
    </location>
</feature>
<protein>
    <submittedName>
        <fullName evidence="2">Uncharacterized protein</fullName>
    </submittedName>
</protein>